<dbReference type="GO" id="GO:0003677">
    <property type="term" value="F:DNA binding"/>
    <property type="evidence" value="ECO:0007669"/>
    <property type="project" value="UniProtKB-KW"/>
</dbReference>
<evidence type="ECO:0000256" key="7">
    <source>
        <dbReference type="SAM" id="MobiDB-lite"/>
    </source>
</evidence>
<dbReference type="FunFam" id="2.40.330.10:FF:000009">
    <property type="entry name" value="Transcriptional factor B3 family protein"/>
    <property type="match status" value="1"/>
</dbReference>
<comment type="subcellular location">
    <subcellularLocation>
        <location evidence="1">Nucleus</location>
    </subcellularLocation>
</comment>
<feature type="domain" description="TF-B3" evidence="8">
    <location>
        <begin position="373"/>
        <end position="467"/>
    </location>
</feature>
<evidence type="ECO:0000313" key="10">
    <source>
        <dbReference type="Proteomes" id="UP000712281"/>
    </source>
</evidence>
<keyword evidence="2" id="KW-0677">Repeat</keyword>
<keyword evidence="4" id="KW-0238">DNA-binding</keyword>
<dbReference type="InterPro" id="IPR003340">
    <property type="entry name" value="B3_DNA-bd"/>
</dbReference>
<proteinExistence type="predicted"/>
<feature type="domain" description="TF-B3" evidence="8">
    <location>
        <begin position="91"/>
        <end position="186"/>
    </location>
</feature>
<dbReference type="Gene3D" id="2.40.330.10">
    <property type="entry name" value="DNA-binding pseudobarrel domain"/>
    <property type="match status" value="3"/>
</dbReference>
<gene>
    <name evidence="9" type="ORF">F2Q68_00001262</name>
</gene>
<dbReference type="EMBL" id="QGKW02001660">
    <property type="protein sequence ID" value="KAF2581506.1"/>
    <property type="molecule type" value="Genomic_DNA"/>
</dbReference>
<feature type="compositionally biased region" description="Acidic residues" evidence="7">
    <location>
        <begin position="331"/>
        <end position="352"/>
    </location>
</feature>
<accession>A0A8S9JJ36</accession>
<dbReference type="InterPro" id="IPR015300">
    <property type="entry name" value="DNA-bd_pseudobarrel_sf"/>
</dbReference>
<evidence type="ECO:0000256" key="5">
    <source>
        <dbReference type="ARBA" id="ARBA00023163"/>
    </source>
</evidence>
<evidence type="ECO:0000256" key="3">
    <source>
        <dbReference type="ARBA" id="ARBA00023015"/>
    </source>
</evidence>
<evidence type="ECO:0000256" key="2">
    <source>
        <dbReference type="ARBA" id="ARBA00022737"/>
    </source>
</evidence>
<dbReference type="PROSITE" id="PS50863">
    <property type="entry name" value="B3"/>
    <property type="match status" value="3"/>
</dbReference>
<name>A0A8S9JJ36_BRACR</name>
<evidence type="ECO:0000313" key="9">
    <source>
        <dbReference type="EMBL" id="KAF2581506.1"/>
    </source>
</evidence>
<evidence type="ECO:0000259" key="8">
    <source>
        <dbReference type="PROSITE" id="PS50863"/>
    </source>
</evidence>
<keyword evidence="3" id="KW-0805">Transcription regulation</keyword>
<dbReference type="GO" id="GO:0005634">
    <property type="term" value="C:nucleus"/>
    <property type="evidence" value="ECO:0007669"/>
    <property type="project" value="UniProtKB-SubCell"/>
</dbReference>
<dbReference type="PANTHER" id="PTHR31674:SF74">
    <property type="entry name" value="TF-B3 DOMAIN-CONTAINING PROTEIN"/>
    <property type="match status" value="1"/>
</dbReference>
<dbReference type="Proteomes" id="UP000712281">
    <property type="component" value="Unassembled WGS sequence"/>
</dbReference>
<dbReference type="SUPFAM" id="SSF101936">
    <property type="entry name" value="DNA-binding pseudobarrel domain"/>
    <property type="match status" value="3"/>
</dbReference>
<evidence type="ECO:0000256" key="6">
    <source>
        <dbReference type="ARBA" id="ARBA00023242"/>
    </source>
</evidence>
<comment type="caution">
    <text evidence="9">The sequence shown here is derived from an EMBL/GenBank/DDBJ whole genome shotgun (WGS) entry which is preliminary data.</text>
</comment>
<dbReference type="PANTHER" id="PTHR31674">
    <property type="entry name" value="B3 DOMAIN-CONTAINING PROTEIN REM-LIKE 3-RELATED"/>
    <property type="match status" value="1"/>
</dbReference>
<protein>
    <recommendedName>
        <fullName evidence="8">TF-B3 domain-containing protein</fullName>
    </recommendedName>
</protein>
<evidence type="ECO:0000256" key="4">
    <source>
        <dbReference type="ARBA" id="ARBA00023125"/>
    </source>
</evidence>
<sequence>MLCDGNMFHTIHVVDGLGKNRAAKFTIPQYECRENLRRTSQKPELPLKAAFEVREKSAVVLKSKESNQDESNSRECFQKEWSLLTILRIAKKHFFQPLLPGFHSHLTIPVAFFSKHIQGRNDQKTTTELRSDAASEKTWEVKTEDGRRLTDGWKEFALAHDLRVGDILIFRQEKDMTFHVKLFGPSCCEIQYDSCLDDKNNIGKINSKKNNPKREAECSSSSDPSCFLANVMPSTLRYDSLNLPRSFVRANGLETRCGDIVLINGKGRSWTLSLKQRQCGRSYITRGWRSFFSANGLKAGDSFTFKLIKRGGTLVLLHKSPSHRESKENEGSEADDEIESLSTESDSDEESNQDEKKRISIWNASSSPSLNRFVTLTLKPYNVIKCVLFLPKPFTDLHGITVGTKMSLVDKQGVKWCTKLRSESKRIRMAGGWKDFFKANCVRTGESIKLKLIWEEDTSCVLKFCSKVKP</sequence>
<dbReference type="InterPro" id="IPR039218">
    <property type="entry name" value="REM_fam"/>
</dbReference>
<feature type="region of interest" description="Disordered" evidence="7">
    <location>
        <begin position="319"/>
        <end position="357"/>
    </location>
</feature>
<evidence type="ECO:0000256" key="1">
    <source>
        <dbReference type="ARBA" id="ARBA00004123"/>
    </source>
</evidence>
<keyword evidence="6" id="KW-0539">Nucleus</keyword>
<organism evidence="9 10">
    <name type="scientific">Brassica cretica</name>
    <name type="common">Mustard</name>
    <dbReference type="NCBI Taxonomy" id="69181"/>
    <lineage>
        <taxon>Eukaryota</taxon>
        <taxon>Viridiplantae</taxon>
        <taxon>Streptophyta</taxon>
        <taxon>Embryophyta</taxon>
        <taxon>Tracheophyta</taxon>
        <taxon>Spermatophyta</taxon>
        <taxon>Magnoliopsida</taxon>
        <taxon>eudicotyledons</taxon>
        <taxon>Gunneridae</taxon>
        <taxon>Pentapetalae</taxon>
        <taxon>rosids</taxon>
        <taxon>malvids</taxon>
        <taxon>Brassicales</taxon>
        <taxon>Brassicaceae</taxon>
        <taxon>Brassiceae</taxon>
        <taxon>Brassica</taxon>
    </lineage>
</organism>
<dbReference type="AlphaFoldDB" id="A0A8S9JJ36"/>
<dbReference type="SMART" id="SM01019">
    <property type="entry name" value="B3"/>
    <property type="match status" value="3"/>
</dbReference>
<reference evidence="9" key="1">
    <citation type="submission" date="2019-12" db="EMBL/GenBank/DDBJ databases">
        <title>Genome sequencing and annotation of Brassica cretica.</title>
        <authorList>
            <person name="Studholme D.J."/>
            <person name="Sarris P.F."/>
        </authorList>
    </citation>
    <scope>NUCLEOTIDE SEQUENCE</scope>
    <source>
        <strain evidence="9">PFS-001/15</strain>
        <tissue evidence="9">Leaf</tissue>
    </source>
</reference>
<dbReference type="CDD" id="cd10017">
    <property type="entry name" value="B3_DNA"/>
    <property type="match status" value="3"/>
</dbReference>
<keyword evidence="5" id="KW-0804">Transcription</keyword>
<feature type="domain" description="TF-B3" evidence="8">
    <location>
        <begin position="226"/>
        <end position="321"/>
    </location>
</feature>
<dbReference type="Pfam" id="PF02362">
    <property type="entry name" value="B3"/>
    <property type="match status" value="3"/>
</dbReference>